<evidence type="ECO:0000256" key="13">
    <source>
        <dbReference type="PIRSR" id="PIRSR601191-1"/>
    </source>
</evidence>
<feature type="binding site" evidence="14">
    <location>
        <position position="10"/>
    </location>
    <ligand>
        <name>a divalent metal cation</name>
        <dbReference type="ChEBI" id="CHEBI:60240"/>
    </ligand>
</feature>
<reference evidence="16" key="1">
    <citation type="journal article" date="2009" name="Virology">
        <title>Complete viral genome sequence and discovery of novel viruses by deep sequencing of small RNAs: a generic method for diagnosis, discovery and sequencing of viruses.</title>
        <authorList>
            <person name="Kreuze J.F."/>
            <person name="Perez A."/>
            <person name="Untiveros M."/>
            <person name="Quispe D."/>
            <person name="Fuentes S."/>
            <person name="Barker I."/>
            <person name="Simon R."/>
        </authorList>
    </citation>
    <scope>NUCLEOTIDE SEQUENCE</scope>
    <source>
        <strain evidence="16">Huachano1</strain>
    </source>
</reference>
<evidence type="ECO:0000256" key="8">
    <source>
        <dbReference type="ARBA" id="ARBA00022741"/>
    </source>
</evidence>
<dbReference type="Gene3D" id="3.40.1310.20">
    <property type="match status" value="1"/>
</dbReference>
<keyword evidence="12" id="KW-0238">DNA-binding</keyword>
<evidence type="ECO:0000256" key="4">
    <source>
        <dbReference type="ARBA" id="ARBA00022695"/>
    </source>
</evidence>
<dbReference type="GO" id="GO:0000166">
    <property type="term" value="F:nucleotide binding"/>
    <property type="evidence" value="ECO:0007669"/>
    <property type="project" value="UniProtKB-KW"/>
</dbReference>
<dbReference type="GO" id="GO:0003677">
    <property type="term" value="F:DNA binding"/>
    <property type="evidence" value="ECO:0007669"/>
    <property type="project" value="UniProtKB-KW"/>
</dbReference>
<evidence type="ECO:0000256" key="6">
    <source>
        <dbReference type="ARBA" id="ARBA00022722"/>
    </source>
</evidence>
<keyword evidence="6" id="KW-0540">Nuclease</keyword>
<evidence type="ECO:0000313" key="16">
    <source>
        <dbReference type="EMBL" id="ACN56755.1"/>
    </source>
</evidence>
<dbReference type="GO" id="GO:0004519">
    <property type="term" value="F:endonuclease activity"/>
    <property type="evidence" value="ECO:0007669"/>
    <property type="project" value="UniProtKB-KW"/>
</dbReference>
<dbReference type="GO" id="GO:0005198">
    <property type="term" value="F:structural molecule activity"/>
    <property type="evidence" value="ECO:0007669"/>
    <property type="project" value="InterPro"/>
</dbReference>
<feature type="binding site" evidence="14">
    <location>
        <position position="20"/>
    </location>
    <ligand>
        <name>a divalent metal cation</name>
        <dbReference type="ChEBI" id="CHEBI:60240"/>
    </ligand>
</feature>
<evidence type="ECO:0000259" key="15">
    <source>
        <dbReference type="PROSITE" id="PS52020"/>
    </source>
</evidence>
<evidence type="ECO:0000256" key="3">
    <source>
        <dbReference type="ARBA" id="ARBA00022679"/>
    </source>
</evidence>
<dbReference type="GO" id="GO:0042025">
    <property type="term" value="C:host cell nucleus"/>
    <property type="evidence" value="ECO:0007669"/>
    <property type="project" value="UniProtKB-SubCell"/>
</dbReference>
<dbReference type="InterPro" id="IPR001191">
    <property type="entry name" value="Gemini_AL1_REP"/>
</dbReference>
<feature type="non-terminal residue" evidence="16">
    <location>
        <position position="1"/>
    </location>
</feature>
<dbReference type="EMBL" id="FJ560946">
    <property type="protein sequence ID" value="ACN56755.1"/>
    <property type="molecule type" value="Genomic_DNA"/>
</dbReference>
<feature type="binding site" evidence="14">
    <location>
        <position position="18"/>
    </location>
    <ligand>
        <name>a divalent metal cation</name>
        <dbReference type="ChEBI" id="CHEBI:60240"/>
    </ligand>
</feature>
<organism evidence="16">
    <name type="scientific">Sweet potato symptomless virus 1</name>
    <dbReference type="NCBI Taxonomy" id="603333"/>
    <lineage>
        <taxon>Viruses</taxon>
        <taxon>Monodnaviria</taxon>
        <taxon>Shotokuvirae</taxon>
        <taxon>Cressdnaviricota</taxon>
        <taxon>Repensiviricetes</taxon>
        <taxon>Geplafuvirales</taxon>
        <taxon>Geminiviridae</taxon>
        <taxon>Mastrevirus</taxon>
        <taxon>Mastrevirus ipomoeae</taxon>
    </lineage>
</organism>
<keyword evidence="8" id="KW-0547">Nucleotide-binding</keyword>
<dbReference type="PROSITE" id="PS52020">
    <property type="entry name" value="CRESS_DNA_REP"/>
    <property type="match status" value="1"/>
</dbReference>
<dbReference type="GO" id="GO:0046872">
    <property type="term" value="F:metal ion binding"/>
    <property type="evidence" value="ECO:0007669"/>
    <property type="project" value="UniProtKB-KW"/>
</dbReference>
<evidence type="ECO:0000256" key="11">
    <source>
        <dbReference type="ARBA" id="ARBA00023124"/>
    </source>
</evidence>
<proteinExistence type="predicted"/>
<gene>
    <name evidence="16" type="primary">C1</name>
</gene>
<feature type="binding site" evidence="14">
    <location>
        <position position="62"/>
    </location>
    <ligand>
        <name>a divalent metal cation</name>
        <dbReference type="ChEBI" id="CHEBI:60240"/>
    </ligand>
</feature>
<dbReference type="SUPFAM" id="SSF55464">
    <property type="entry name" value="Origin of replication-binding domain, RBD-like"/>
    <property type="match status" value="1"/>
</dbReference>
<keyword evidence="9" id="KW-0255">Endonuclease</keyword>
<dbReference type="GO" id="GO:0006260">
    <property type="term" value="P:DNA replication"/>
    <property type="evidence" value="ECO:0007669"/>
    <property type="project" value="UniProtKB-KW"/>
</dbReference>
<sequence>NLLFLAVAPEHHQDGSLHFHVLFQCARRIITRRVDFFDLNNYHPNIQPARDSAAVLEYISKEQQSLM</sequence>
<evidence type="ECO:0000256" key="12">
    <source>
        <dbReference type="ARBA" id="ARBA00023125"/>
    </source>
</evidence>
<comment type="cofactor">
    <cofactor evidence="14">
        <name>Mg(2+)</name>
        <dbReference type="ChEBI" id="CHEBI:18420"/>
    </cofactor>
    <cofactor evidence="14">
        <name>Mn(2+)</name>
        <dbReference type="ChEBI" id="CHEBI:29035"/>
    </cofactor>
    <text evidence="14">Divalent metal cations, possibly Mg(2+) or Mn(2+).</text>
</comment>
<dbReference type="GO" id="GO:0016787">
    <property type="term" value="F:hydrolase activity"/>
    <property type="evidence" value="ECO:0007669"/>
    <property type="project" value="UniProtKB-KW"/>
</dbReference>
<keyword evidence="10" id="KW-0378">Hydrolase</keyword>
<dbReference type="PRINTS" id="PR00227">
    <property type="entry name" value="GEMCOATAL1"/>
</dbReference>
<keyword evidence="5" id="KW-0235">DNA replication</keyword>
<feature type="domain" description="CRESS-DNA virus Rep endonuclease" evidence="15">
    <location>
        <begin position="1"/>
        <end position="67"/>
    </location>
</feature>
<evidence type="ECO:0000256" key="9">
    <source>
        <dbReference type="ARBA" id="ARBA00022759"/>
    </source>
</evidence>
<accession>C4NFN4</accession>
<keyword evidence="4" id="KW-0548">Nucleotidyltransferase</keyword>
<name>C4NFN4_9GEMI</name>
<evidence type="ECO:0000256" key="10">
    <source>
        <dbReference type="ARBA" id="ARBA00022801"/>
    </source>
</evidence>
<evidence type="ECO:0000256" key="1">
    <source>
        <dbReference type="ARBA" id="ARBA00004147"/>
    </source>
</evidence>
<dbReference type="InterPro" id="IPR049912">
    <property type="entry name" value="CRESS_DNA_REP"/>
</dbReference>
<keyword evidence="11" id="KW-0190">Covalent protein-DNA linkage</keyword>
<keyword evidence="3" id="KW-0808">Transferase</keyword>
<keyword evidence="7 14" id="KW-0479">Metal-binding</keyword>
<evidence type="ECO:0000256" key="2">
    <source>
        <dbReference type="ARBA" id="ARBA00022562"/>
    </source>
</evidence>
<protein>
    <submittedName>
        <fullName evidence="16">RepA</fullName>
    </submittedName>
</protein>
<evidence type="ECO:0000256" key="5">
    <source>
        <dbReference type="ARBA" id="ARBA00022705"/>
    </source>
</evidence>
<feature type="active site" description="For DNA cleavage activity" evidence="13">
    <location>
        <position position="58"/>
    </location>
</feature>
<keyword evidence="2" id="KW-1048">Host nucleus</keyword>
<dbReference type="GO" id="GO:0016779">
    <property type="term" value="F:nucleotidyltransferase activity"/>
    <property type="evidence" value="ECO:0007669"/>
    <property type="project" value="UniProtKB-KW"/>
</dbReference>
<feature type="non-terminal residue" evidence="16">
    <location>
        <position position="67"/>
    </location>
</feature>
<evidence type="ECO:0000256" key="7">
    <source>
        <dbReference type="ARBA" id="ARBA00022723"/>
    </source>
</evidence>
<comment type="subcellular location">
    <subcellularLocation>
        <location evidence="1">Host nucleus</location>
    </subcellularLocation>
</comment>
<dbReference type="Pfam" id="PF00799">
    <property type="entry name" value="Gemini_AL1"/>
    <property type="match status" value="1"/>
</dbReference>
<evidence type="ECO:0000256" key="14">
    <source>
        <dbReference type="PIRSR" id="PIRSR601191-2"/>
    </source>
</evidence>